<dbReference type="OrthoDB" id="6427379at2759"/>
<name>A0A8B6E9S1_MYTGA</name>
<sequence length="113" mass="13162">MATKTTECTEEGLEMAELKFKRSCEHIVLLNQKLDDLQVRYDKAKAEDRRSFRYPLRLKIAVVDGVRNMYYEYAMREAEKIATIKGKLLGYQAVIEVDESSDESEDERSEMTV</sequence>
<keyword evidence="2" id="KW-1185">Reference proteome</keyword>
<proteinExistence type="predicted"/>
<evidence type="ECO:0000313" key="1">
    <source>
        <dbReference type="EMBL" id="VDI31301.1"/>
    </source>
</evidence>
<comment type="caution">
    <text evidence="1">The sequence shown here is derived from an EMBL/GenBank/DDBJ whole genome shotgun (WGS) entry which is preliminary data.</text>
</comment>
<organism evidence="1 2">
    <name type="scientific">Mytilus galloprovincialis</name>
    <name type="common">Mediterranean mussel</name>
    <dbReference type="NCBI Taxonomy" id="29158"/>
    <lineage>
        <taxon>Eukaryota</taxon>
        <taxon>Metazoa</taxon>
        <taxon>Spiralia</taxon>
        <taxon>Lophotrochozoa</taxon>
        <taxon>Mollusca</taxon>
        <taxon>Bivalvia</taxon>
        <taxon>Autobranchia</taxon>
        <taxon>Pteriomorphia</taxon>
        <taxon>Mytilida</taxon>
        <taxon>Mytiloidea</taxon>
        <taxon>Mytilidae</taxon>
        <taxon>Mytilinae</taxon>
        <taxon>Mytilus</taxon>
    </lineage>
</organism>
<accession>A0A8B6E9S1</accession>
<dbReference type="AlphaFoldDB" id="A0A8B6E9S1"/>
<reference evidence="1" key="1">
    <citation type="submission" date="2018-11" db="EMBL/GenBank/DDBJ databases">
        <authorList>
            <person name="Alioto T."/>
            <person name="Alioto T."/>
        </authorList>
    </citation>
    <scope>NUCLEOTIDE SEQUENCE</scope>
</reference>
<protein>
    <submittedName>
        <fullName evidence="1">Uncharacterized protein</fullName>
    </submittedName>
</protein>
<dbReference type="Proteomes" id="UP000596742">
    <property type="component" value="Unassembled WGS sequence"/>
</dbReference>
<gene>
    <name evidence="1" type="ORF">MGAL_10B073839</name>
</gene>
<dbReference type="EMBL" id="UYJE01004773">
    <property type="protein sequence ID" value="VDI31301.1"/>
    <property type="molecule type" value="Genomic_DNA"/>
</dbReference>
<evidence type="ECO:0000313" key="2">
    <source>
        <dbReference type="Proteomes" id="UP000596742"/>
    </source>
</evidence>